<accession>C0ZUL5</accession>
<reference evidence="1 2" key="2">
    <citation type="journal article" date="2006" name="Environ. Microbiol.">
        <title>Sequence analysis of three plasmids harboured in Rhodococcus erythropolis strain PR4.</title>
        <authorList>
            <person name="Sekine M."/>
            <person name="Tanikawa S."/>
            <person name="Omata S."/>
            <person name="Saito M."/>
            <person name="Fujisawa T."/>
            <person name="Tsukatani N."/>
            <person name="Tajima T."/>
            <person name="Sekigawa T."/>
            <person name="Kosugi H."/>
            <person name="Matsuo Y."/>
            <person name="Nishiko R."/>
            <person name="Imamura K."/>
            <person name="Ito M."/>
            <person name="Narita H."/>
            <person name="Tago S."/>
            <person name="Fujita N."/>
            <person name="Harayama S."/>
        </authorList>
    </citation>
    <scope>NUCLEOTIDE SEQUENCE [LARGE SCALE GENOMIC DNA]</scope>
    <source>
        <strain evidence="2">PR4 / NBRC 100887</strain>
    </source>
</reference>
<dbReference type="GeneID" id="57488311"/>
<evidence type="ECO:0000313" key="1">
    <source>
        <dbReference type="EMBL" id="BAH32260.1"/>
    </source>
</evidence>
<dbReference type="HOGENOM" id="CLU_096382_0_0_11"/>
<dbReference type="KEGG" id="rer:RER_15520"/>
<dbReference type="EMBL" id="AP008957">
    <property type="protein sequence ID" value="BAH32260.1"/>
    <property type="molecule type" value="Genomic_DNA"/>
</dbReference>
<gene>
    <name evidence="1" type="ordered locus">RER_15520</name>
</gene>
<protein>
    <recommendedName>
        <fullName evidence="3">SipW-cognate class signal peptide</fullName>
    </recommendedName>
</protein>
<organism evidence="1 2">
    <name type="scientific">Rhodococcus erythropolis (strain PR4 / NBRC 100887)</name>
    <dbReference type="NCBI Taxonomy" id="234621"/>
    <lineage>
        <taxon>Bacteria</taxon>
        <taxon>Bacillati</taxon>
        <taxon>Actinomycetota</taxon>
        <taxon>Actinomycetes</taxon>
        <taxon>Mycobacteriales</taxon>
        <taxon>Nocardiaceae</taxon>
        <taxon>Rhodococcus</taxon>
        <taxon>Rhodococcus erythropolis group</taxon>
    </lineage>
</organism>
<name>C0ZUL5_RHOE4</name>
<reference evidence="2" key="1">
    <citation type="submission" date="2005-03" db="EMBL/GenBank/DDBJ databases">
        <title>Comparison of the complete genome sequences of Rhodococcus erythropolis PR4 and Rhodococcus opacus B4.</title>
        <authorList>
            <person name="Takarada H."/>
            <person name="Sekine M."/>
            <person name="Hosoyama A."/>
            <person name="Yamada R."/>
            <person name="Fujisawa T."/>
            <person name="Omata S."/>
            <person name="Shimizu A."/>
            <person name="Tsukatani N."/>
            <person name="Tanikawa S."/>
            <person name="Fujita N."/>
            <person name="Harayama S."/>
        </authorList>
    </citation>
    <scope>NUCLEOTIDE SEQUENCE [LARGE SCALE GENOMIC DNA]</scope>
    <source>
        <strain evidence="2">PR4 / NBRC 100887</strain>
    </source>
</reference>
<dbReference type="AlphaFoldDB" id="C0ZUL5"/>
<dbReference type="Proteomes" id="UP000002204">
    <property type="component" value="Chromosome"/>
</dbReference>
<evidence type="ECO:0008006" key="3">
    <source>
        <dbReference type="Google" id="ProtNLM"/>
    </source>
</evidence>
<dbReference type="RefSeq" id="WP_020906724.1">
    <property type="nucleotide sequence ID" value="NC_012490.1"/>
</dbReference>
<evidence type="ECO:0000313" key="2">
    <source>
        <dbReference type="Proteomes" id="UP000002204"/>
    </source>
</evidence>
<dbReference type="eggNOG" id="ENOG5031X9T">
    <property type="taxonomic scope" value="Bacteria"/>
</dbReference>
<proteinExistence type="predicted"/>
<sequence>MVTRRMRQVYALAASGLVLGIGATTVAASWVDSTMGDASFRTGTFGIESNVGGGWSSHASSAPGIFTYTPSALLIRPGAFSYGPISLRTVPVSPAASVTLQAATVAGDSTLASALRYRVVKSTTCDASAFSTGTPQFVVGSATVFPSLSTGSAVGAIALPAGGASPGAAVALCFEISLPGTSANWSNSALIGKTATPTWQFSATP</sequence>